<accession>A0A9D2BNF2</accession>
<dbReference type="EMBL" id="DXET01000177">
    <property type="protein sequence ID" value="HIX81912.1"/>
    <property type="molecule type" value="Genomic_DNA"/>
</dbReference>
<evidence type="ECO:0000313" key="1">
    <source>
        <dbReference type="EMBL" id="HIX81912.1"/>
    </source>
</evidence>
<proteinExistence type="predicted"/>
<dbReference type="InterPro" id="IPR027417">
    <property type="entry name" value="P-loop_NTPase"/>
</dbReference>
<comment type="caution">
    <text evidence="1">The sequence shown here is derived from an EMBL/GenBank/DDBJ whole genome shotgun (WGS) entry which is preliminary data.</text>
</comment>
<evidence type="ECO:0000313" key="2">
    <source>
        <dbReference type="Proteomes" id="UP000886724"/>
    </source>
</evidence>
<dbReference type="AlphaFoldDB" id="A0A9D2BNF2"/>
<gene>
    <name evidence="1" type="ORF">H9980_08090</name>
</gene>
<sequence>MAPVRVSDIDTFLIQVFHTHAVRNHMLQVHSSLIEYKNSGIMFLGPSGIGKTTQAELWHQYLDALIINGDMVFVEDKGDEFIGWGTPWHGSSPYCENTSVSVKALIVLKQGQENRIRKLEGFEKVSEVSNNIIYPMWIEDGMDLCLETLDHLLTHVPVYELVNKADEDSVLMVKQVVFNEKN</sequence>
<dbReference type="SUPFAM" id="SSF53795">
    <property type="entry name" value="PEP carboxykinase-like"/>
    <property type="match status" value="1"/>
</dbReference>
<organism evidence="1 2">
    <name type="scientific">Candidatus Erysipelatoclostridium merdavium</name>
    <dbReference type="NCBI Taxonomy" id="2838566"/>
    <lineage>
        <taxon>Bacteria</taxon>
        <taxon>Bacillati</taxon>
        <taxon>Bacillota</taxon>
        <taxon>Erysipelotrichia</taxon>
        <taxon>Erysipelotrichales</taxon>
        <taxon>Erysipelotrichales incertae sedis</taxon>
    </lineage>
</organism>
<reference evidence="1" key="1">
    <citation type="journal article" date="2021" name="PeerJ">
        <title>Extensive microbial diversity within the chicken gut microbiome revealed by metagenomics and culture.</title>
        <authorList>
            <person name="Gilroy R."/>
            <person name="Ravi A."/>
            <person name="Getino M."/>
            <person name="Pursley I."/>
            <person name="Horton D.L."/>
            <person name="Alikhan N.F."/>
            <person name="Baker D."/>
            <person name="Gharbi K."/>
            <person name="Hall N."/>
            <person name="Watson M."/>
            <person name="Adriaenssens E.M."/>
            <person name="Foster-Nyarko E."/>
            <person name="Jarju S."/>
            <person name="Secka A."/>
            <person name="Antonio M."/>
            <person name="Oren A."/>
            <person name="Chaudhuri R.R."/>
            <person name="La Ragione R."/>
            <person name="Hildebrand F."/>
            <person name="Pallen M.J."/>
        </authorList>
    </citation>
    <scope>NUCLEOTIDE SEQUENCE</scope>
    <source>
        <strain evidence="1">ChiGjej1B1-14440</strain>
    </source>
</reference>
<dbReference type="Gene3D" id="3.40.50.300">
    <property type="entry name" value="P-loop containing nucleotide triphosphate hydrolases"/>
    <property type="match status" value="1"/>
</dbReference>
<name>A0A9D2BNF2_9FIRM</name>
<reference evidence="1" key="2">
    <citation type="submission" date="2021-04" db="EMBL/GenBank/DDBJ databases">
        <authorList>
            <person name="Gilroy R."/>
        </authorList>
    </citation>
    <scope>NUCLEOTIDE SEQUENCE</scope>
    <source>
        <strain evidence="1">ChiGjej1B1-14440</strain>
    </source>
</reference>
<dbReference type="Proteomes" id="UP000886724">
    <property type="component" value="Unassembled WGS sequence"/>
</dbReference>
<protein>
    <submittedName>
        <fullName evidence="1">Uncharacterized protein</fullName>
    </submittedName>
</protein>